<organism evidence="3 4">
    <name type="scientific">Sphingobacterium allocomposti</name>
    <dbReference type="NCBI Taxonomy" id="415956"/>
    <lineage>
        <taxon>Bacteria</taxon>
        <taxon>Pseudomonadati</taxon>
        <taxon>Bacteroidota</taxon>
        <taxon>Sphingobacteriia</taxon>
        <taxon>Sphingobacteriales</taxon>
        <taxon>Sphingobacteriaceae</taxon>
        <taxon>Sphingobacterium</taxon>
    </lineage>
</organism>
<dbReference type="PANTHER" id="PTHR12121:SF36">
    <property type="entry name" value="ENDONUCLEASE_EXONUCLEASE_PHOSPHATASE DOMAIN-CONTAINING PROTEIN"/>
    <property type="match status" value="1"/>
</dbReference>
<dbReference type="AlphaFoldDB" id="A0A5S5DP28"/>
<dbReference type="InterPro" id="IPR036691">
    <property type="entry name" value="Endo/exonu/phosph_ase_sf"/>
</dbReference>
<evidence type="ECO:0000313" key="3">
    <source>
        <dbReference type="EMBL" id="TYP96572.1"/>
    </source>
</evidence>
<accession>A0A5S5DP28</accession>
<dbReference type="InterPro" id="IPR050410">
    <property type="entry name" value="CCR4/nocturin_mRNA_transcr"/>
</dbReference>
<keyword evidence="3" id="KW-0269">Exonuclease</keyword>
<dbReference type="EMBL" id="VNHX01000005">
    <property type="protein sequence ID" value="TYP96572.1"/>
    <property type="molecule type" value="Genomic_DNA"/>
</dbReference>
<evidence type="ECO:0000256" key="1">
    <source>
        <dbReference type="SAM" id="SignalP"/>
    </source>
</evidence>
<sequence>MKKLFSIIQCLLCAFSLAAFAQEAGVDGFRVASFNLRMDTPKDSLNAWPYRKEMVKSLLVFHDIDIVGTQEGFLHQLQDIGEIKNLRYVGVGRDDGKQEGEHSAIFFNTDKFELLDKGDFWYSETPHIPGLGWDATCCNRICSWVKLRIKQSGKQFFVFNSHFDHQGKIAREESAKLLVRKIKEIAGQLPVIATGDFNATPEAAPIVTIKNHLLDAYEATEQPPYGPVGTTNAFNWHAPLKKRIDYIFVTQGIGVEKYGVLVDALNMRFPSDHMPVMAKVRMP</sequence>
<feature type="chain" id="PRO_5024395231" evidence="1">
    <location>
        <begin position="22"/>
        <end position="283"/>
    </location>
</feature>
<keyword evidence="1" id="KW-0732">Signal</keyword>
<dbReference type="OrthoDB" id="9793162at2"/>
<name>A0A5S5DP28_9SPHI</name>
<evidence type="ECO:0000259" key="2">
    <source>
        <dbReference type="Pfam" id="PF03372"/>
    </source>
</evidence>
<keyword evidence="3" id="KW-0378">Hydrolase</keyword>
<dbReference type="GO" id="GO:0004519">
    <property type="term" value="F:endonuclease activity"/>
    <property type="evidence" value="ECO:0007669"/>
    <property type="project" value="UniProtKB-KW"/>
</dbReference>
<reference evidence="3 4" key="1">
    <citation type="submission" date="2019-07" db="EMBL/GenBank/DDBJ databases">
        <title>Genomic Encyclopedia of Archaeal and Bacterial Type Strains, Phase II (KMG-II): from individual species to whole genera.</title>
        <authorList>
            <person name="Goeker M."/>
        </authorList>
    </citation>
    <scope>NUCLEOTIDE SEQUENCE [LARGE SCALE GENOMIC DNA]</scope>
    <source>
        <strain evidence="3 4">DSM 18850</strain>
    </source>
</reference>
<keyword evidence="3" id="KW-0540">Nuclease</keyword>
<proteinExistence type="predicted"/>
<dbReference type="GO" id="GO:0000175">
    <property type="term" value="F:3'-5'-RNA exonuclease activity"/>
    <property type="evidence" value="ECO:0007669"/>
    <property type="project" value="TreeGrafter"/>
</dbReference>
<dbReference type="PANTHER" id="PTHR12121">
    <property type="entry name" value="CARBON CATABOLITE REPRESSOR PROTEIN 4"/>
    <property type="match status" value="1"/>
</dbReference>
<keyword evidence="4" id="KW-1185">Reference proteome</keyword>
<protein>
    <submittedName>
        <fullName evidence="3">Endonuclease/exonuclease/phosphatase family metal-dependent hydrolase</fullName>
    </submittedName>
</protein>
<dbReference type="RefSeq" id="WP_148907967.1">
    <property type="nucleotide sequence ID" value="NZ_VNHX01000005.1"/>
</dbReference>
<dbReference type="Proteomes" id="UP000325105">
    <property type="component" value="Unassembled WGS sequence"/>
</dbReference>
<feature type="signal peptide" evidence="1">
    <location>
        <begin position="1"/>
        <end position="21"/>
    </location>
</feature>
<dbReference type="SUPFAM" id="SSF56219">
    <property type="entry name" value="DNase I-like"/>
    <property type="match status" value="1"/>
</dbReference>
<dbReference type="CDD" id="cd09083">
    <property type="entry name" value="EEP-1"/>
    <property type="match status" value="1"/>
</dbReference>
<gene>
    <name evidence="3" type="ORF">BC792_10563</name>
</gene>
<keyword evidence="3" id="KW-0255">Endonuclease</keyword>
<comment type="caution">
    <text evidence="3">The sequence shown here is derived from an EMBL/GenBank/DDBJ whole genome shotgun (WGS) entry which is preliminary data.</text>
</comment>
<dbReference type="Gene3D" id="3.60.10.10">
    <property type="entry name" value="Endonuclease/exonuclease/phosphatase"/>
    <property type="match status" value="1"/>
</dbReference>
<dbReference type="InterPro" id="IPR005135">
    <property type="entry name" value="Endo/exonuclease/phosphatase"/>
</dbReference>
<dbReference type="Pfam" id="PF03372">
    <property type="entry name" value="Exo_endo_phos"/>
    <property type="match status" value="1"/>
</dbReference>
<evidence type="ECO:0000313" key="4">
    <source>
        <dbReference type="Proteomes" id="UP000325105"/>
    </source>
</evidence>
<feature type="domain" description="Endonuclease/exonuclease/phosphatase" evidence="2">
    <location>
        <begin position="32"/>
        <end position="273"/>
    </location>
</feature>